<dbReference type="SUPFAM" id="SSF54534">
    <property type="entry name" value="FKBP-like"/>
    <property type="match status" value="1"/>
</dbReference>
<dbReference type="PROSITE" id="PS50198">
    <property type="entry name" value="PPIC_PPIASE_2"/>
    <property type="match status" value="1"/>
</dbReference>
<sequence length="293" mass="32930">MLKKSLLFLSLSFVSLFIIGCSNNDASSQTNEEVIVETSAGNVTEGEFVQALKDIYGEEVLTGLVQLRIIEQKAEELGITDEDVQQQIDDLKEGVGIDNDEEFYNFLASQQVRGEDDLKERFLSHLVLEHLAGHVGDPTDEDLQELYEKGEEVEASHILVYTEEEALDIYERIENGEDFATLAQDYSEDGSASQGGQLGYFGRGAMVAPFEVAAFNLDVNEVSSPVESQFGYHIIKVTDRLPFEAPFEEVRYMLEDTFNSQKVNKMMDAQDELFVDVDVNILDAQFELPFFTN</sequence>
<dbReference type="RefSeq" id="WP_013488064.1">
    <property type="nucleotide sequence ID" value="NC_014829.1"/>
</dbReference>
<dbReference type="PROSITE" id="PS51257">
    <property type="entry name" value="PROKAR_LIPOPROTEIN"/>
    <property type="match status" value="1"/>
</dbReference>
<gene>
    <name evidence="9" type="ordered locus">Bcell_1464</name>
</gene>
<dbReference type="PANTHER" id="PTHR47245">
    <property type="entry name" value="PEPTIDYLPROLYL ISOMERASE"/>
    <property type="match status" value="1"/>
</dbReference>
<dbReference type="PROSITE" id="PS01096">
    <property type="entry name" value="PPIC_PPIASE_1"/>
    <property type="match status" value="1"/>
</dbReference>
<dbReference type="eggNOG" id="COG0760">
    <property type="taxonomic scope" value="Bacteria"/>
</dbReference>
<evidence type="ECO:0000256" key="3">
    <source>
        <dbReference type="ARBA" id="ARBA00022729"/>
    </source>
</evidence>
<reference evidence="9" key="1">
    <citation type="submission" date="2010-12" db="EMBL/GenBank/DDBJ databases">
        <title>Complete sequence of Bacillus cellulosilyticus DSM 2522.</title>
        <authorList>
            <consortium name="US DOE Joint Genome Institute"/>
            <person name="Lucas S."/>
            <person name="Copeland A."/>
            <person name="Lapidus A."/>
            <person name="Cheng J.-F."/>
            <person name="Bruce D."/>
            <person name="Goodwin L."/>
            <person name="Pitluck S."/>
            <person name="Chertkov O."/>
            <person name="Detter J.C."/>
            <person name="Han C."/>
            <person name="Tapia R."/>
            <person name="Land M."/>
            <person name="Hauser L."/>
            <person name="Jeffries C."/>
            <person name="Kyrpides N."/>
            <person name="Ivanova N."/>
            <person name="Mikhailova N."/>
            <person name="Brumm P."/>
            <person name="Mead D."/>
            <person name="Woyke T."/>
        </authorList>
    </citation>
    <scope>NUCLEOTIDE SEQUENCE [LARGE SCALE GENOMIC DNA]</scope>
    <source>
        <strain evidence="9">DSM 2522</strain>
    </source>
</reference>
<evidence type="ECO:0000256" key="2">
    <source>
        <dbReference type="ARBA" id="ARBA00013194"/>
    </source>
</evidence>
<evidence type="ECO:0000259" key="8">
    <source>
        <dbReference type="PROSITE" id="PS50198"/>
    </source>
</evidence>
<dbReference type="AlphaFoldDB" id="E6TUH1"/>
<dbReference type="OrthoDB" id="14196at2"/>
<dbReference type="STRING" id="649639.Bcell_1464"/>
<dbReference type="PANTHER" id="PTHR47245:SF1">
    <property type="entry name" value="FOLDASE PROTEIN PRSA"/>
    <property type="match status" value="1"/>
</dbReference>
<name>E6TUH1_EVAC2</name>
<dbReference type="SUPFAM" id="SSF109998">
    <property type="entry name" value="Triger factor/SurA peptide-binding domain-like"/>
    <property type="match status" value="1"/>
</dbReference>
<feature type="chain" id="PRO_5007913772" description="peptidylprolyl isomerase" evidence="7">
    <location>
        <begin position="27"/>
        <end position="293"/>
    </location>
</feature>
<evidence type="ECO:0000256" key="7">
    <source>
        <dbReference type="SAM" id="SignalP"/>
    </source>
</evidence>
<dbReference type="GO" id="GO:0003755">
    <property type="term" value="F:peptidyl-prolyl cis-trans isomerase activity"/>
    <property type="evidence" value="ECO:0007669"/>
    <property type="project" value="UniProtKB-KW"/>
</dbReference>
<keyword evidence="3 7" id="KW-0732">Signal</keyword>
<dbReference type="InterPro" id="IPR023058">
    <property type="entry name" value="PPIase_PpiC_CS"/>
</dbReference>
<dbReference type="KEGG" id="bco:Bcell_1464"/>
<dbReference type="InterPro" id="IPR027304">
    <property type="entry name" value="Trigger_fact/SurA_dom_sf"/>
</dbReference>
<dbReference type="Gene3D" id="3.10.50.40">
    <property type="match status" value="1"/>
</dbReference>
<organism evidence="9 10">
    <name type="scientific">Evansella cellulosilytica (strain ATCC 21833 / DSM 2522 / FERM P-1141 / JCM 9156 / N-4)</name>
    <name type="common">Bacillus cellulosilyticus</name>
    <dbReference type="NCBI Taxonomy" id="649639"/>
    <lineage>
        <taxon>Bacteria</taxon>
        <taxon>Bacillati</taxon>
        <taxon>Bacillota</taxon>
        <taxon>Bacilli</taxon>
        <taxon>Bacillales</taxon>
        <taxon>Bacillaceae</taxon>
        <taxon>Evansella</taxon>
    </lineage>
</organism>
<feature type="signal peptide" evidence="7">
    <location>
        <begin position="1"/>
        <end position="26"/>
    </location>
</feature>
<protein>
    <recommendedName>
        <fullName evidence="2">peptidylprolyl isomerase</fullName>
        <ecNumber evidence="2">5.2.1.8</ecNumber>
    </recommendedName>
</protein>
<keyword evidence="5 6" id="KW-0413">Isomerase</keyword>
<accession>E6TUH1</accession>
<keyword evidence="10" id="KW-1185">Reference proteome</keyword>
<dbReference type="InterPro" id="IPR000297">
    <property type="entry name" value="PPIase_PpiC"/>
</dbReference>
<evidence type="ECO:0000256" key="6">
    <source>
        <dbReference type="PROSITE-ProRule" id="PRU00278"/>
    </source>
</evidence>
<dbReference type="Proteomes" id="UP000001401">
    <property type="component" value="Chromosome"/>
</dbReference>
<evidence type="ECO:0000313" key="9">
    <source>
        <dbReference type="EMBL" id="ADU29727.1"/>
    </source>
</evidence>
<evidence type="ECO:0000313" key="10">
    <source>
        <dbReference type="Proteomes" id="UP000001401"/>
    </source>
</evidence>
<evidence type="ECO:0000256" key="5">
    <source>
        <dbReference type="ARBA" id="ARBA00023235"/>
    </source>
</evidence>
<dbReference type="EC" id="5.2.1.8" evidence="2"/>
<dbReference type="InterPro" id="IPR046357">
    <property type="entry name" value="PPIase_dom_sf"/>
</dbReference>
<keyword evidence="4 6" id="KW-0697">Rotamase</keyword>
<comment type="catalytic activity">
    <reaction evidence="1">
        <text>[protein]-peptidylproline (omega=180) = [protein]-peptidylproline (omega=0)</text>
        <dbReference type="Rhea" id="RHEA:16237"/>
        <dbReference type="Rhea" id="RHEA-COMP:10747"/>
        <dbReference type="Rhea" id="RHEA-COMP:10748"/>
        <dbReference type="ChEBI" id="CHEBI:83833"/>
        <dbReference type="ChEBI" id="CHEBI:83834"/>
        <dbReference type="EC" id="5.2.1.8"/>
    </reaction>
</comment>
<dbReference type="InterPro" id="IPR050245">
    <property type="entry name" value="PrsA_foldase"/>
</dbReference>
<dbReference type="EMBL" id="CP002394">
    <property type="protein sequence ID" value="ADU29727.1"/>
    <property type="molecule type" value="Genomic_DNA"/>
</dbReference>
<feature type="domain" description="PpiC" evidence="8">
    <location>
        <begin position="150"/>
        <end position="239"/>
    </location>
</feature>
<evidence type="ECO:0000256" key="1">
    <source>
        <dbReference type="ARBA" id="ARBA00000971"/>
    </source>
</evidence>
<dbReference type="HOGENOM" id="CLU_034646_6_1_9"/>
<dbReference type="Pfam" id="PF13616">
    <property type="entry name" value="Rotamase_3"/>
    <property type="match status" value="1"/>
</dbReference>
<evidence type="ECO:0000256" key="4">
    <source>
        <dbReference type="ARBA" id="ARBA00023110"/>
    </source>
</evidence>
<proteinExistence type="predicted"/>